<dbReference type="AlphaFoldDB" id="A0A0L8GLN9"/>
<keyword evidence="1" id="KW-1133">Transmembrane helix</keyword>
<reference evidence="2" key="1">
    <citation type="submission" date="2015-07" db="EMBL/GenBank/DDBJ databases">
        <title>MeaNS - Measles Nucleotide Surveillance Program.</title>
        <authorList>
            <person name="Tran T."/>
            <person name="Druce J."/>
        </authorList>
    </citation>
    <scope>NUCLEOTIDE SEQUENCE</scope>
    <source>
        <strain evidence="2">UCB-OBI-ISO-001</strain>
        <tissue evidence="2">Gonad</tissue>
    </source>
</reference>
<evidence type="ECO:0000313" key="2">
    <source>
        <dbReference type="EMBL" id="KOF77892.1"/>
    </source>
</evidence>
<accession>A0A0L8GLN9</accession>
<evidence type="ECO:0000256" key="1">
    <source>
        <dbReference type="SAM" id="Phobius"/>
    </source>
</evidence>
<keyword evidence="1" id="KW-0472">Membrane</keyword>
<dbReference type="EMBL" id="KQ421273">
    <property type="protein sequence ID" value="KOF77892.1"/>
    <property type="molecule type" value="Genomic_DNA"/>
</dbReference>
<protein>
    <submittedName>
        <fullName evidence="2">Uncharacterized protein</fullName>
    </submittedName>
</protein>
<organism evidence="2">
    <name type="scientific">Octopus bimaculoides</name>
    <name type="common">California two-spotted octopus</name>
    <dbReference type="NCBI Taxonomy" id="37653"/>
    <lineage>
        <taxon>Eukaryota</taxon>
        <taxon>Metazoa</taxon>
        <taxon>Spiralia</taxon>
        <taxon>Lophotrochozoa</taxon>
        <taxon>Mollusca</taxon>
        <taxon>Cephalopoda</taxon>
        <taxon>Coleoidea</taxon>
        <taxon>Octopodiformes</taxon>
        <taxon>Octopoda</taxon>
        <taxon>Incirrata</taxon>
        <taxon>Octopodidae</taxon>
        <taxon>Octopus</taxon>
    </lineage>
</organism>
<proteinExistence type="predicted"/>
<sequence length="53" mass="6285">MVFYFILFLMIIFRYMLQNRSPLLIVMILRLLRCCVLYPISAIVVLANFASLK</sequence>
<name>A0A0L8GLN9_OCTBM</name>
<gene>
    <name evidence="2" type="ORF">OCBIM_22031552mg</name>
</gene>
<feature type="transmembrane region" description="Helical" evidence="1">
    <location>
        <begin position="28"/>
        <end position="50"/>
    </location>
</feature>
<keyword evidence="1" id="KW-0812">Transmembrane</keyword>